<evidence type="ECO:0000256" key="1">
    <source>
        <dbReference type="ARBA" id="ARBA00000493"/>
    </source>
</evidence>
<proteinExistence type="inferred from homology"/>
<dbReference type="GO" id="GO:0046872">
    <property type="term" value="F:metal ion binding"/>
    <property type="evidence" value="ECO:0007669"/>
    <property type="project" value="UniProtKB-KW"/>
</dbReference>
<dbReference type="GO" id="GO:0004518">
    <property type="term" value="F:nuclease activity"/>
    <property type="evidence" value="ECO:0007669"/>
    <property type="project" value="InterPro"/>
</dbReference>
<comment type="catalytic activity">
    <reaction evidence="1">
        <text>Exonucleolytic cleavage in the 3'- to 5'-direction to yield nucleoside 5'-phosphates.</text>
        <dbReference type="EC" id="3.1.11.2"/>
    </reaction>
</comment>
<accession>A0A6I8PNA3</accession>
<reference evidence="11" key="2">
    <citation type="submission" date="2020-05" db="UniProtKB">
        <authorList>
            <consortium name="Ensembl"/>
        </authorList>
    </citation>
    <scope>IDENTIFICATION</scope>
</reference>
<dbReference type="InParanoid" id="A0A6I8PNA3"/>
<evidence type="ECO:0000256" key="4">
    <source>
        <dbReference type="ARBA" id="ARBA00022723"/>
    </source>
</evidence>
<dbReference type="Ensembl" id="ENSXETT00000066381">
    <property type="protein sequence ID" value="ENSXETP00000060409"/>
    <property type="gene ID" value="ENSXETG00000032712"/>
</dbReference>
<dbReference type="EC" id="3.1.11.2" evidence="3"/>
<evidence type="ECO:0000313" key="11">
    <source>
        <dbReference type="Ensembl" id="ENSXETP00000060409"/>
    </source>
</evidence>
<evidence type="ECO:0000256" key="8">
    <source>
        <dbReference type="ARBA" id="ARBA00023204"/>
    </source>
</evidence>
<dbReference type="GeneTree" id="ENSGT01070000253955"/>
<dbReference type="GO" id="GO:0006281">
    <property type="term" value="P:DNA repair"/>
    <property type="evidence" value="ECO:0007669"/>
    <property type="project" value="InterPro"/>
</dbReference>
<protein>
    <recommendedName>
        <fullName evidence="3">exodeoxyribonuclease III</fullName>
        <ecNumber evidence="3">3.1.11.2</ecNumber>
    </recommendedName>
</protein>
<dbReference type="GO" id="GO:0016787">
    <property type="term" value="F:hydrolase activity"/>
    <property type="evidence" value="ECO:0007669"/>
    <property type="project" value="UniProtKB-KW"/>
</dbReference>
<feature type="binding site" evidence="9">
    <location>
        <position position="10"/>
    </location>
    <ligand>
        <name>Mg(2+)</name>
        <dbReference type="ChEBI" id="CHEBI:18420"/>
        <label>1</label>
    </ligand>
</feature>
<dbReference type="Pfam" id="PF03372">
    <property type="entry name" value="Exo_endo_phos"/>
    <property type="match status" value="1"/>
</dbReference>
<sequence length="120" mass="14177">MSDITICSYNVRGFNIPMKRSQILTGLHKQKAMIIFLQETHFRMGHRPQFKNKYYQNWYFSDNPETKSKGVAIAFHKHLTYSYLDKLEDPEGRFIFLKIKISGHDLTGIPPSFINCYKQK</sequence>
<feature type="binding site" evidence="9">
    <location>
        <position position="39"/>
    </location>
    <ligand>
        <name>Mg(2+)</name>
        <dbReference type="ChEBI" id="CHEBI:18420"/>
        <label>1</label>
    </ligand>
</feature>
<keyword evidence="7 9" id="KW-0460">Magnesium</keyword>
<reference evidence="11" key="1">
    <citation type="journal article" date="2010" name="Science">
        <title>The genome of the Western clawed frog Xenopus tropicalis.</title>
        <authorList>
            <person name="Hellsten U."/>
            <person name="Harland R.M."/>
            <person name="Gilchrist M.J."/>
            <person name="Hendrix D."/>
            <person name="Jurka J."/>
            <person name="Kapitonov V."/>
            <person name="Ovcharenko I."/>
            <person name="Putnam N.H."/>
            <person name="Shu S."/>
            <person name="Taher L."/>
            <person name="Blitz I.L."/>
            <person name="Blumberg B."/>
            <person name="Dichmann D.S."/>
            <person name="Dubchak I."/>
            <person name="Amaya E."/>
            <person name="Detter J.C."/>
            <person name="Fletcher R."/>
            <person name="Gerhard D.S."/>
            <person name="Goodstein D."/>
            <person name="Graves T."/>
            <person name="Grigoriev I.V."/>
            <person name="Grimwood J."/>
            <person name="Kawashima T."/>
            <person name="Lindquist E."/>
            <person name="Lucas S.M."/>
            <person name="Mead P.E."/>
            <person name="Mitros T."/>
            <person name="Ogino H."/>
            <person name="Ohta Y."/>
            <person name="Poliakov A.V."/>
            <person name="Pollet N."/>
            <person name="Robert J."/>
            <person name="Salamov A."/>
            <person name="Sater A.K."/>
            <person name="Schmutz J."/>
            <person name="Terry A."/>
            <person name="Vize P.D."/>
            <person name="Warren W.C."/>
            <person name="Wells D."/>
            <person name="Wills A."/>
            <person name="Wilson R.K."/>
            <person name="Zimmerman L.B."/>
            <person name="Zorn A.M."/>
            <person name="Grainger R."/>
            <person name="Grammer T."/>
            <person name="Khokha M.K."/>
            <person name="Richardson P.M."/>
            <person name="Rokhsar D.S."/>
        </authorList>
    </citation>
    <scope>NUCLEOTIDE SEQUENCE [LARGE SCALE GENOMIC DNA]</scope>
    <source>
        <strain evidence="11">Nigerian</strain>
    </source>
</reference>
<dbReference type="InterPro" id="IPR004808">
    <property type="entry name" value="AP_endonuc_1"/>
</dbReference>
<evidence type="ECO:0000256" key="9">
    <source>
        <dbReference type="PIRSR" id="PIRSR604808-2"/>
    </source>
</evidence>
<dbReference type="AlphaFoldDB" id="A0A6I8PNA3"/>
<dbReference type="InterPro" id="IPR005135">
    <property type="entry name" value="Endo/exonuclease/phosphatase"/>
</dbReference>
<evidence type="ECO:0000256" key="7">
    <source>
        <dbReference type="ARBA" id="ARBA00022842"/>
    </source>
</evidence>
<comment type="similarity">
    <text evidence="2">Belongs to the DNA repair enzymes AP/ExoA family.</text>
</comment>
<keyword evidence="5" id="KW-0227">DNA damage</keyword>
<evidence type="ECO:0000256" key="3">
    <source>
        <dbReference type="ARBA" id="ARBA00012115"/>
    </source>
</evidence>
<comment type="cofactor">
    <cofactor evidence="9">
        <name>Mg(2+)</name>
        <dbReference type="ChEBI" id="CHEBI:18420"/>
    </cofactor>
    <cofactor evidence="9">
        <name>Mn(2+)</name>
        <dbReference type="ChEBI" id="CHEBI:29035"/>
    </cofactor>
    <text evidence="9">Probably binds two magnesium or manganese ions per subunit.</text>
</comment>
<dbReference type="PANTHER" id="PTHR22748:SF6">
    <property type="entry name" value="DNA-(APURINIC OR APYRIMIDINIC SITE) ENDONUCLEASE"/>
    <property type="match status" value="1"/>
</dbReference>
<evidence type="ECO:0000259" key="10">
    <source>
        <dbReference type="Pfam" id="PF03372"/>
    </source>
</evidence>
<keyword evidence="9" id="KW-0464">Manganese</keyword>
<keyword evidence="8" id="KW-0234">DNA repair</keyword>
<evidence type="ECO:0000256" key="5">
    <source>
        <dbReference type="ARBA" id="ARBA00022763"/>
    </source>
</evidence>
<dbReference type="Gene3D" id="3.60.10.10">
    <property type="entry name" value="Endonuclease/exonuclease/phosphatase"/>
    <property type="match status" value="1"/>
</dbReference>
<name>A0A6I8PNA3_XENTR</name>
<keyword evidence="6" id="KW-0378">Hydrolase</keyword>
<keyword evidence="4 9" id="KW-0479">Metal-binding</keyword>
<dbReference type="SUPFAM" id="SSF56219">
    <property type="entry name" value="DNase I-like"/>
    <property type="match status" value="1"/>
</dbReference>
<feature type="domain" description="Endonuclease/exonuclease/phosphatase" evidence="10">
    <location>
        <begin position="7"/>
        <end position="101"/>
    </location>
</feature>
<dbReference type="PANTHER" id="PTHR22748">
    <property type="entry name" value="AP ENDONUCLEASE"/>
    <property type="match status" value="1"/>
</dbReference>
<evidence type="ECO:0000256" key="6">
    <source>
        <dbReference type="ARBA" id="ARBA00022801"/>
    </source>
</evidence>
<evidence type="ECO:0000256" key="2">
    <source>
        <dbReference type="ARBA" id="ARBA00007092"/>
    </source>
</evidence>
<dbReference type="InterPro" id="IPR036691">
    <property type="entry name" value="Endo/exonu/phosph_ase_sf"/>
</dbReference>
<organism evidence="11">
    <name type="scientific">Xenopus tropicalis</name>
    <name type="common">Western clawed frog</name>
    <name type="synonym">Silurana tropicalis</name>
    <dbReference type="NCBI Taxonomy" id="8364"/>
    <lineage>
        <taxon>Eukaryota</taxon>
        <taxon>Metazoa</taxon>
        <taxon>Chordata</taxon>
        <taxon>Craniata</taxon>
        <taxon>Vertebrata</taxon>
        <taxon>Euteleostomi</taxon>
        <taxon>Amphibia</taxon>
        <taxon>Batrachia</taxon>
        <taxon>Anura</taxon>
        <taxon>Pipoidea</taxon>
        <taxon>Pipidae</taxon>
        <taxon>Xenopodinae</taxon>
        <taxon>Xenopus</taxon>
        <taxon>Silurana</taxon>
    </lineage>
</organism>